<dbReference type="Proteomes" id="UP000221110">
    <property type="component" value="Segment"/>
</dbReference>
<name>A0A223LF05_9CAUD</name>
<keyword evidence="2" id="KW-1185">Reference proteome</keyword>
<sequence>MKEQKKKKEKVEFNPSVHGERLQEIITEASNLRTMQESYAEKVKEQRNIAITECGVDGKLFNQLFRIYHKQEREQFEDAADEVTSVYDQTFKGK</sequence>
<dbReference type="KEGG" id="vg:40089426"/>
<proteinExistence type="predicted"/>
<accession>A0A223LF05</accession>
<dbReference type="EMBL" id="MF479730">
    <property type="protein sequence ID" value="ASU00605.1"/>
    <property type="molecule type" value="Genomic_DNA"/>
</dbReference>
<dbReference type="GeneID" id="40089426"/>
<dbReference type="RefSeq" id="YP_009613056.1">
    <property type="nucleotide sequence ID" value="NC_042019.1"/>
</dbReference>
<reference evidence="1 2" key="1">
    <citation type="submission" date="2017-07" db="EMBL/GenBank/DDBJ databases">
        <title>In vitro design and evaluation of phage cocktails against multidrug-resistant Aeromonas salmonicida.</title>
        <authorList>
            <person name="Chen L."/>
            <person name="Yuan S."/>
            <person name="Ma Y."/>
        </authorList>
    </citation>
    <scope>NUCLEOTIDE SEQUENCE [LARGE SCALE GENOMIC DNA]</scope>
</reference>
<dbReference type="Pfam" id="PF11126">
    <property type="entry name" value="Phage_DsbA"/>
    <property type="match status" value="1"/>
</dbReference>
<evidence type="ECO:0000313" key="1">
    <source>
        <dbReference type="EMBL" id="ASU00605.1"/>
    </source>
</evidence>
<organism evidence="1 2">
    <name type="scientific">Aeromonas phage AS-gz</name>
    <dbReference type="NCBI Taxonomy" id="2026082"/>
    <lineage>
        <taxon>Viruses</taxon>
        <taxon>Duplodnaviria</taxon>
        <taxon>Heunggongvirae</taxon>
        <taxon>Uroviricota</taxon>
        <taxon>Caudoviricetes</taxon>
        <taxon>Pantevenvirales</taxon>
        <taxon>Straboviridae</taxon>
        <taxon>Tulanevirus</taxon>
        <taxon>Tulanevirus asgz</taxon>
    </lineage>
</organism>
<protein>
    <submittedName>
        <fullName evidence="1">DsDNA binding protein</fullName>
    </submittedName>
</protein>
<evidence type="ECO:0000313" key="2">
    <source>
        <dbReference type="Proteomes" id="UP000221110"/>
    </source>
</evidence>
<dbReference type="InterPro" id="IPR020313">
    <property type="entry name" value="Double-stranded_DNA-bd"/>
</dbReference>